<reference evidence="1" key="1">
    <citation type="submission" date="2021-02" db="EMBL/GenBank/DDBJ databases">
        <authorList>
            <person name="Nowell W R."/>
        </authorList>
    </citation>
    <scope>NUCLEOTIDE SEQUENCE</scope>
</reference>
<proteinExistence type="predicted"/>
<dbReference type="AlphaFoldDB" id="A0A8S3KBN4"/>
<name>A0A8S3KBN4_9BILA</name>
<gene>
    <name evidence="1" type="ORF">GIL414_LOCUS87480</name>
</gene>
<evidence type="ECO:0000313" key="2">
    <source>
        <dbReference type="Proteomes" id="UP000681720"/>
    </source>
</evidence>
<feature type="non-terminal residue" evidence="1">
    <location>
        <position position="106"/>
    </location>
</feature>
<accession>A0A8S3KBN4</accession>
<sequence length="106" mass="12642">MKLTTTRNIQLIATILHEKKFNQYNENILSKIGFPIKKEKLKDLIDFSNYDTEEKLPNLAEILLNHWHDIHIVSSLTTDKNWFQQTVNYLNIDDNLAEWIRDRSKT</sequence>
<dbReference type="Proteomes" id="UP000681720">
    <property type="component" value="Unassembled WGS sequence"/>
</dbReference>
<protein>
    <submittedName>
        <fullName evidence="1">Uncharacterized protein</fullName>
    </submittedName>
</protein>
<evidence type="ECO:0000313" key="1">
    <source>
        <dbReference type="EMBL" id="CAF5227122.1"/>
    </source>
</evidence>
<organism evidence="1 2">
    <name type="scientific">Rotaria magnacalcarata</name>
    <dbReference type="NCBI Taxonomy" id="392030"/>
    <lineage>
        <taxon>Eukaryota</taxon>
        <taxon>Metazoa</taxon>
        <taxon>Spiralia</taxon>
        <taxon>Gnathifera</taxon>
        <taxon>Rotifera</taxon>
        <taxon>Eurotatoria</taxon>
        <taxon>Bdelloidea</taxon>
        <taxon>Philodinida</taxon>
        <taxon>Philodinidae</taxon>
        <taxon>Rotaria</taxon>
    </lineage>
</organism>
<comment type="caution">
    <text evidence="1">The sequence shown here is derived from an EMBL/GenBank/DDBJ whole genome shotgun (WGS) entry which is preliminary data.</text>
</comment>
<dbReference type="EMBL" id="CAJOBJ010380101">
    <property type="protein sequence ID" value="CAF5227122.1"/>
    <property type="molecule type" value="Genomic_DNA"/>
</dbReference>